<dbReference type="GO" id="GO:0003841">
    <property type="term" value="F:1-acylglycerol-3-phosphate O-acyltransferase activity"/>
    <property type="evidence" value="ECO:0007669"/>
    <property type="project" value="TreeGrafter"/>
</dbReference>
<dbReference type="GO" id="GO:0012505">
    <property type="term" value="C:endomembrane system"/>
    <property type="evidence" value="ECO:0007669"/>
    <property type="project" value="TreeGrafter"/>
</dbReference>
<organism evidence="4 5">
    <name type="scientific">Didymodactylos carnosus</name>
    <dbReference type="NCBI Taxonomy" id="1234261"/>
    <lineage>
        <taxon>Eukaryota</taxon>
        <taxon>Metazoa</taxon>
        <taxon>Spiralia</taxon>
        <taxon>Gnathifera</taxon>
        <taxon>Rotifera</taxon>
        <taxon>Eurotatoria</taxon>
        <taxon>Bdelloidea</taxon>
        <taxon>Philodinida</taxon>
        <taxon>Philodinidae</taxon>
        <taxon>Didymodactylos</taxon>
    </lineage>
</organism>
<dbReference type="PANTHER" id="PTHR10983:SF24">
    <property type="entry name" value="1-ACYLGLYCEROL-3-PHOSPHATE O-ACYLTRANSFERASE 3, ISOFORM E-RELATED"/>
    <property type="match status" value="1"/>
</dbReference>
<keyword evidence="1" id="KW-1133">Transmembrane helix</keyword>
<keyword evidence="1" id="KW-0812">Transmembrane</keyword>
<feature type="transmembrane region" description="Helical" evidence="1">
    <location>
        <begin position="12"/>
        <end position="39"/>
    </location>
</feature>
<sequence length="224" mass="26427">MSIYNEFKSLFITVFFLAYIFIVSGLIVNFLQLCSCILWPFNKPLYRKINCGLATLIWSQFTFYAQWWANSDCVLYIDPVNVKLASGEHIICVMNHKYDIDWLMGWIICQRLGIMHGSKIVGKQSLRLVPIVGWCWIFTESIFLRRVWESDKETLVKDMRKVLDDYPKNYYFNFLMFCEGTRFTEKKRVESMKVAEEKGLTELKHHILPRTKGFTLLLDGAEDK</sequence>
<dbReference type="AlphaFoldDB" id="A0A8S2WK67"/>
<dbReference type="CDD" id="cd07990">
    <property type="entry name" value="LPLAT_LCLAT1-like"/>
    <property type="match status" value="1"/>
</dbReference>
<evidence type="ECO:0000259" key="2">
    <source>
        <dbReference type="SMART" id="SM00563"/>
    </source>
</evidence>
<dbReference type="SMART" id="SM00563">
    <property type="entry name" value="PlsC"/>
    <property type="match status" value="1"/>
</dbReference>
<name>A0A8S2WK67_9BILA</name>
<proteinExistence type="predicted"/>
<keyword evidence="1" id="KW-0472">Membrane</keyword>
<feature type="non-terminal residue" evidence="4">
    <location>
        <position position="1"/>
    </location>
</feature>
<dbReference type="PANTHER" id="PTHR10983">
    <property type="entry name" value="1-ACYLGLYCEROL-3-PHOSPHATE ACYLTRANSFERASE-RELATED"/>
    <property type="match status" value="1"/>
</dbReference>
<comment type="caution">
    <text evidence="4">The sequence shown here is derived from an EMBL/GenBank/DDBJ whole genome shotgun (WGS) entry which is preliminary data.</text>
</comment>
<gene>
    <name evidence="3" type="ORF">OVA965_LOCUS43037</name>
    <name evidence="4" type="ORF">TMI583_LOCUS45145</name>
</gene>
<evidence type="ECO:0000313" key="4">
    <source>
        <dbReference type="EMBL" id="CAF4435943.1"/>
    </source>
</evidence>
<evidence type="ECO:0000256" key="1">
    <source>
        <dbReference type="SAM" id="Phobius"/>
    </source>
</evidence>
<dbReference type="SUPFAM" id="SSF69593">
    <property type="entry name" value="Glycerol-3-phosphate (1)-acyltransferase"/>
    <property type="match status" value="1"/>
</dbReference>
<evidence type="ECO:0000313" key="5">
    <source>
        <dbReference type="Proteomes" id="UP000682733"/>
    </source>
</evidence>
<dbReference type="Proteomes" id="UP000677228">
    <property type="component" value="Unassembled WGS sequence"/>
</dbReference>
<dbReference type="EMBL" id="CAJOBA010079757">
    <property type="protein sequence ID" value="CAF4435943.1"/>
    <property type="molecule type" value="Genomic_DNA"/>
</dbReference>
<feature type="domain" description="Phospholipid/glycerol acyltransferase" evidence="2">
    <location>
        <begin position="90"/>
        <end position="215"/>
    </location>
</feature>
<reference evidence="4" key="1">
    <citation type="submission" date="2021-02" db="EMBL/GenBank/DDBJ databases">
        <authorList>
            <person name="Nowell W R."/>
        </authorList>
    </citation>
    <scope>NUCLEOTIDE SEQUENCE</scope>
</reference>
<dbReference type="EMBL" id="CAJNOK010055081">
    <property type="protein sequence ID" value="CAF1618133.1"/>
    <property type="molecule type" value="Genomic_DNA"/>
</dbReference>
<protein>
    <recommendedName>
        <fullName evidence="2">Phospholipid/glycerol acyltransferase domain-containing protein</fullName>
    </recommendedName>
</protein>
<dbReference type="Proteomes" id="UP000682733">
    <property type="component" value="Unassembled WGS sequence"/>
</dbReference>
<accession>A0A8S2WK67</accession>
<evidence type="ECO:0000313" key="3">
    <source>
        <dbReference type="EMBL" id="CAF1618133.1"/>
    </source>
</evidence>
<dbReference type="InterPro" id="IPR002123">
    <property type="entry name" value="Plipid/glycerol_acylTrfase"/>
</dbReference>
<dbReference type="Pfam" id="PF01553">
    <property type="entry name" value="Acyltransferase"/>
    <property type="match status" value="1"/>
</dbReference>